<evidence type="ECO:0000313" key="7">
    <source>
        <dbReference type="EMBL" id="PIA35939.1"/>
    </source>
</evidence>
<comment type="similarity">
    <text evidence="1">Belongs to the plant rapid alkalinization factor (RALF) family.</text>
</comment>
<evidence type="ECO:0000256" key="3">
    <source>
        <dbReference type="ARBA" id="ARBA00022729"/>
    </source>
</evidence>
<gene>
    <name evidence="7" type="ORF">AQUCO_03400081v1</name>
</gene>
<organism evidence="7 8">
    <name type="scientific">Aquilegia coerulea</name>
    <name type="common">Rocky mountain columbine</name>
    <dbReference type="NCBI Taxonomy" id="218851"/>
    <lineage>
        <taxon>Eukaryota</taxon>
        <taxon>Viridiplantae</taxon>
        <taxon>Streptophyta</taxon>
        <taxon>Embryophyta</taxon>
        <taxon>Tracheophyta</taxon>
        <taxon>Spermatophyta</taxon>
        <taxon>Magnoliopsida</taxon>
        <taxon>Ranunculales</taxon>
        <taxon>Ranunculaceae</taxon>
        <taxon>Thalictroideae</taxon>
        <taxon>Aquilegia</taxon>
    </lineage>
</organism>
<sequence>MQWSKKKKRSREQEMSTKSKGFLSSLYLLVILLQLFLQLDANKSSDVYPTTCNGSVGDCNEEVEMLMQSEINRRFLAQNQRITYGSLKPDRPPCGGGAKGQSYSGSGSCLPPPSNSPNRGCSKIYRCRSDS</sequence>
<name>A0A2G5CXE8_AQUCA</name>
<dbReference type="PANTHER" id="PTHR33136:SF4">
    <property type="entry name" value="PROTEIN RALF-LIKE 32"/>
    <property type="match status" value="1"/>
</dbReference>
<evidence type="ECO:0000256" key="4">
    <source>
        <dbReference type="ARBA" id="ARBA00023157"/>
    </source>
</evidence>
<keyword evidence="3" id="KW-0732">Signal</keyword>
<keyword evidence="4" id="KW-1015">Disulfide bond</keyword>
<evidence type="ECO:0008006" key="9">
    <source>
        <dbReference type="Google" id="ProtNLM"/>
    </source>
</evidence>
<proteinExistence type="inferred from homology"/>
<evidence type="ECO:0000313" key="8">
    <source>
        <dbReference type="Proteomes" id="UP000230069"/>
    </source>
</evidence>
<dbReference type="PANTHER" id="PTHR33136">
    <property type="entry name" value="RAPID ALKALINIZATION FACTOR-LIKE"/>
    <property type="match status" value="1"/>
</dbReference>
<dbReference type="GO" id="GO:0019722">
    <property type="term" value="P:calcium-mediated signaling"/>
    <property type="evidence" value="ECO:0007669"/>
    <property type="project" value="TreeGrafter"/>
</dbReference>
<dbReference type="GO" id="GO:0009506">
    <property type="term" value="C:plasmodesma"/>
    <property type="evidence" value="ECO:0007669"/>
    <property type="project" value="TreeGrafter"/>
</dbReference>
<dbReference type="InParanoid" id="A0A2G5CXE8"/>
<dbReference type="GO" id="GO:0005179">
    <property type="term" value="F:hormone activity"/>
    <property type="evidence" value="ECO:0007669"/>
    <property type="project" value="UniProtKB-KW"/>
</dbReference>
<keyword evidence="6" id="KW-1133">Transmembrane helix</keyword>
<evidence type="ECO:0000256" key="6">
    <source>
        <dbReference type="SAM" id="Phobius"/>
    </source>
</evidence>
<dbReference type="FunCoup" id="A0A2G5CXE8">
    <property type="interactions" value="187"/>
</dbReference>
<evidence type="ECO:0000256" key="5">
    <source>
        <dbReference type="SAM" id="MobiDB-lite"/>
    </source>
</evidence>
<dbReference type="AlphaFoldDB" id="A0A2G5CXE8"/>
<keyword evidence="8" id="KW-1185">Reference proteome</keyword>
<keyword evidence="2" id="KW-0372">Hormone</keyword>
<evidence type="ECO:0000256" key="2">
    <source>
        <dbReference type="ARBA" id="ARBA00022702"/>
    </source>
</evidence>
<accession>A0A2G5CXE8</accession>
<keyword evidence="6" id="KW-0812">Transmembrane</keyword>
<dbReference type="STRING" id="218851.A0A2G5CXE8"/>
<dbReference type="Pfam" id="PF05498">
    <property type="entry name" value="RALF"/>
    <property type="match status" value="1"/>
</dbReference>
<protein>
    <recommendedName>
        <fullName evidence="9">Protein RALF-like 32</fullName>
    </recommendedName>
</protein>
<dbReference type="OrthoDB" id="1921542at2759"/>
<dbReference type="InterPro" id="IPR008801">
    <property type="entry name" value="RALF"/>
</dbReference>
<dbReference type="EMBL" id="KZ305051">
    <property type="protein sequence ID" value="PIA35939.1"/>
    <property type="molecule type" value="Genomic_DNA"/>
</dbReference>
<evidence type="ECO:0000256" key="1">
    <source>
        <dbReference type="ARBA" id="ARBA00009178"/>
    </source>
</evidence>
<keyword evidence="6" id="KW-0472">Membrane</keyword>
<reference evidence="7 8" key="1">
    <citation type="submission" date="2017-09" db="EMBL/GenBank/DDBJ databases">
        <title>WGS assembly of Aquilegia coerulea Goldsmith.</title>
        <authorList>
            <person name="Hodges S."/>
            <person name="Kramer E."/>
            <person name="Nordborg M."/>
            <person name="Tomkins J."/>
            <person name="Borevitz J."/>
            <person name="Derieg N."/>
            <person name="Yan J."/>
            <person name="Mihaltcheva S."/>
            <person name="Hayes R.D."/>
            <person name="Rokhsar D."/>
        </authorList>
    </citation>
    <scope>NUCLEOTIDE SEQUENCE [LARGE SCALE GENOMIC DNA]</scope>
    <source>
        <strain evidence="8">cv. Goldsmith</strain>
    </source>
</reference>
<dbReference type="Proteomes" id="UP000230069">
    <property type="component" value="Unassembled WGS sequence"/>
</dbReference>
<feature type="transmembrane region" description="Helical" evidence="6">
    <location>
        <begin position="21"/>
        <end position="39"/>
    </location>
</feature>
<feature type="region of interest" description="Disordered" evidence="5">
    <location>
        <begin position="86"/>
        <end position="120"/>
    </location>
</feature>